<dbReference type="eggNOG" id="COG0657">
    <property type="taxonomic scope" value="Bacteria"/>
</dbReference>
<accession>Q0G5R6</accession>
<dbReference type="ESTHER" id="9rhiz-q0g5r6">
    <property type="family name" value="BD-FAE"/>
</dbReference>
<protein>
    <submittedName>
        <fullName evidence="4">Carboxylesterase family protein</fullName>
    </submittedName>
</protein>
<dbReference type="InterPro" id="IPR029058">
    <property type="entry name" value="AB_hydrolase_fold"/>
</dbReference>
<feature type="chain" id="PRO_5004172241" evidence="2">
    <location>
        <begin position="31"/>
        <end position="291"/>
    </location>
</feature>
<dbReference type="Proteomes" id="UP000004310">
    <property type="component" value="Unassembled WGS sequence"/>
</dbReference>
<name>Q0G5R6_9HYPH</name>
<dbReference type="InterPro" id="IPR050300">
    <property type="entry name" value="GDXG_lipolytic_enzyme"/>
</dbReference>
<evidence type="ECO:0000313" key="5">
    <source>
        <dbReference type="Proteomes" id="UP000004310"/>
    </source>
</evidence>
<evidence type="ECO:0000256" key="2">
    <source>
        <dbReference type="SAM" id="SignalP"/>
    </source>
</evidence>
<gene>
    <name evidence="4" type="ORF">FP2506_09151</name>
</gene>
<keyword evidence="2" id="KW-0732">Signal</keyword>
<dbReference type="EMBL" id="AATP01000001">
    <property type="protein sequence ID" value="EAU42998.1"/>
    <property type="molecule type" value="Genomic_DNA"/>
</dbReference>
<dbReference type="RefSeq" id="WP_007066972.1">
    <property type="nucleotide sequence ID" value="NZ_DS022272.1"/>
</dbReference>
<evidence type="ECO:0000259" key="3">
    <source>
        <dbReference type="Pfam" id="PF20434"/>
    </source>
</evidence>
<dbReference type="Pfam" id="PF20434">
    <property type="entry name" value="BD-FAE"/>
    <property type="match status" value="1"/>
</dbReference>
<proteinExistence type="predicted"/>
<dbReference type="InterPro" id="IPR049492">
    <property type="entry name" value="BD-FAE-like_dom"/>
</dbReference>
<evidence type="ECO:0000313" key="4">
    <source>
        <dbReference type="EMBL" id="EAU42998.1"/>
    </source>
</evidence>
<sequence>MQDKAFRGLTPILCSLWALWLAGCAGALNAVTSSAGYSVVEDVRYMPGARGTLDLYIPDGAQPDTPVVVFVHGGSWDTGSKDMYLFVGQSLASEGIIVAIPNYRLYPAVQFPGFVEDAARATVAVSSWAQRGENGLPAGRHPFFLMGHSAGAEIAGLLATDGRYLTDAGGSIGALDGFVGLSGPFDFLPLTEERYKRVFPEATRAASQPVNYIDGDEPPMLLIHGGADTVVDPKNTRSLAAKARAAGIPISDHIVPGVDHTGSIKAFATALELGDRSIRADVIEFVRQRSR</sequence>
<dbReference type="GO" id="GO:0016787">
    <property type="term" value="F:hydrolase activity"/>
    <property type="evidence" value="ECO:0007669"/>
    <property type="project" value="UniProtKB-KW"/>
</dbReference>
<dbReference type="PANTHER" id="PTHR48081">
    <property type="entry name" value="AB HYDROLASE SUPERFAMILY PROTEIN C4A8.06C"/>
    <property type="match status" value="1"/>
</dbReference>
<dbReference type="HOGENOM" id="CLU_012494_4_1_5"/>
<dbReference type="Gene3D" id="3.40.50.1820">
    <property type="entry name" value="alpha/beta hydrolase"/>
    <property type="match status" value="1"/>
</dbReference>
<keyword evidence="5" id="KW-1185">Reference proteome</keyword>
<dbReference type="PANTHER" id="PTHR48081:SF9">
    <property type="entry name" value="CARBOXYLESTERASE"/>
    <property type="match status" value="1"/>
</dbReference>
<reference evidence="4 5" key="1">
    <citation type="journal article" date="2010" name="J. Bacteriol.">
        <title>Genome sequence of Fulvimarina pelagi HTCC2506T, a Mn(II)-oxidizing alphaproteobacterium possessing an aerobic anoxygenic photosynthetic gene cluster and Xanthorhodopsin.</title>
        <authorList>
            <person name="Kang I."/>
            <person name="Oh H.M."/>
            <person name="Lim S.I."/>
            <person name="Ferriera S."/>
            <person name="Giovannoni S.J."/>
            <person name="Cho J.C."/>
        </authorList>
    </citation>
    <scope>NUCLEOTIDE SEQUENCE [LARGE SCALE GENOMIC DNA]</scope>
    <source>
        <strain evidence="4 5">HTCC2506</strain>
    </source>
</reference>
<dbReference type="STRING" id="217511.GCA_001463845_00596"/>
<comment type="caution">
    <text evidence="4">The sequence shown here is derived from an EMBL/GenBank/DDBJ whole genome shotgun (WGS) entry which is preliminary data.</text>
</comment>
<dbReference type="SUPFAM" id="SSF53474">
    <property type="entry name" value="alpha/beta-Hydrolases"/>
    <property type="match status" value="1"/>
</dbReference>
<organism evidence="4 5">
    <name type="scientific">Fulvimarina pelagi HTCC2506</name>
    <dbReference type="NCBI Taxonomy" id="314231"/>
    <lineage>
        <taxon>Bacteria</taxon>
        <taxon>Pseudomonadati</taxon>
        <taxon>Pseudomonadota</taxon>
        <taxon>Alphaproteobacteria</taxon>
        <taxon>Hyphomicrobiales</taxon>
        <taxon>Aurantimonadaceae</taxon>
        <taxon>Fulvimarina</taxon>
    </lineage>
</organism>
<evidence type="ECO:0000256" key="1">
    <source>
        <dbReference type="ARBA" id="ARBA00022801"/>
    </source>
</evidence>
<dbReference type="AlphaFoldDB" id="Q0G5R6"/>
<keyword evidence="1" id="KW-0378">Hydrolase</keyword>
<feature type="domain" description="BD-FAE-like" evidence="3">
    <location>
        <begin position="53"/>
        <end position="242"/>
    </location>
</feature>
<dbReference type="PROSITE" id="PS51257">
    <property type="entry name" value="PROKAR_LIPOPROTEIN"/>
    <property type="match status" value="1"/>
</dbReference>
<feature type="signal peptide" evidence="2">
    <location>
        <begin position="1"/>
        <end position="30"/>
    </location>
</feature>